<proteinExistence type="predicted"/>
<dbReference type="Gene3D" id="3.30.160.250">
    <property type="match status" value="1"/>
</dbReference>
<reference evidence="2" key="1">
    <citation type="journal article" date="2014" name="Front. Microbiol.">
        <title>High frequency of phylogenetically diverse reductive dehalogenase-homologous genes in deep subseafloor sedimentary metagenomes.</title>
        <authorList>
            <person name="Kawai M."/>
            <person name="Futagami T."/>
            <person name="Toyoda A."/>
            <person name="Takaki Y."/>
            <person name="Nishi S."/>
            <person name="Hori S."/>
            <person name="Arai W."/>
            <person name="Tsubouchi T."/>
            <person name="Morono Y."/>
            <person name="Uchiyama I."/>
            <person name="Ito T."/>
            <person name="Fujiyama A."/>
            <person name="Inagaki F."/>
            <person name="Takami H."/>
        </authorList>
    </citation>
    <scope>NUCLEOTIDE SEQUENCE</scope>
    <source>
        <strain evidence="2">Expedition CK06-06</strain>
    </source>
</reference>
<evidence type="ECO:0000313" key="2">
    <source>
        <dbReference type="EMBL" id="GAI99393.1"/>
    </source>
</evidence>
<protein>
    <recommendedName>
        <fullName evidence="1">HicB-like antitoxin of toxin-antitoxin system domain-containing protein</fullName>
    </recommendedName>
</protein>
<evidence type="ECO:0000259" key="1">
    <source>
        <dbReference type="Pfam" id="PF15919"/>
    </source>
</evidence>
<comment type="caution">
    <text evidence="2">The sequence shown here is derived from an EMBL/GenBank/DDBJ whole genome shotgun (WGS) entry which is preliminary data.</text>
</comment>
<dbReference type="PANTHER" id="PTHR34504">
    <property type="entry name" value="ANTITOXIN HICB"/>
    <property type="match status" value="1"/>
</dbReference>
<organism evidence="2">
    <name type="scientific">marine sediment metagenome</name>
    <dbReference type="NCBI Taxonomy" id="412755"/>
    <lineage>
        <taxon>unclassified sequences</taxon>
        <taxon>metagenomes</taxon>
        <taxon>ecological metagenomes</taxon>
    </lineage>
</organism>
<dbReference type="AlphaFoldDB" id="X1T2F1"/>
<dbReference type="Pfam" id="PF15919">
    <property type="entry name" value="HicB_lk_antitox"/>
    <property type="match status" value="1"/>
</dbReference>
<dbReference type="PROSITE" id="PS51257">
    <property type="entry name" value="PROKAR_LIPOPROTEIN"/>
    <property type="match status" value="1"/>
</dbReference>
<dbReference type="InterPro" id="IPR051404">
    <property type="entry name" value="TA_system_antitoxin"/>
</dbReference>
<feature type="domain" description="HicB-like antitoxin of toxin-antitoxin system" evidence="1">
    <location>
        <begin position="8"/>
        <end position="66"/>
    </location>
</feature>
<dbReference type="InterPro" id="IPR031807">
    <property type="entry name" value="HicB-like"/>
</dbReference>
<dbReference type="PANTHER" id="PTHR34504:SF4">
    <property type="entry name" value="ANTITOXIN HICB"/>
    <property type="match status" value="1"/>
</dbReference>
<dbReference type="InterPro" id="IPR035069">
    <property type="entry name" value="TTHA1013/TTHA0281-like"/>
</dbReference>
<name>X1T2F1_9ZZZZ</name>
<accession>X1T2F1</accession>
<gene>
    <name evidence="2" type="ORF">S12H4_27696</name>
</gene>
<sequence length="77" mass="8411">MGKKTYDFKVILEPDETGGFVVICPSLSGCYSQGETIEEALENIKEAILLCLEDMESVGEKIPDQSKTLIGDVLVTK</sequence>
<dbReference type="SUPFAM" id="SSF143100">
    <property type="entry name" value="TTHA1013/TTHA0281-like"/>
    <property type="match status" value="1"/>
</dbReference>
<dbReference type="EMBL" id="BARW01015826">
    <property type="protein sequence ID" value="GAI99393.1"/>
    <property type="molecule type" value="Genomic_DNA"/>
</dbReference>